<evidence type="ECO:0000313" key="5">
    <source>
        <dbReference type="Proteomes" id="UP000053157"/>
    </source>
</evidence>
<evidence type="ECO:0000313" key="4">
    <source>
        <dbReference type="EMBL" id="KTG21921.1"/>
    </source>
</evidence>
<feature type="domain" description="DUF7322" evidence="3">
    <location>
        <begin position="86"/>
        <end position="145"/>
    </location>
</feature>
<dbReference type="EMBL" id="LOPV01000378">
    <property type="protein sequence ID" value="KTG21921.1"/>
    <property type="molecule type" value="Genomic_DNA"/>
</dbReference>
<dbReference type="OrthoDB" id="170744at2157"/>
<dbReference type="Proteomes" id="UP000053157">
    <property type="component" value="Unassembled WGS sequence"/>
</dbReference>
<evidence type="ECO:0000259" key="3">
    <source>
        <dbReference type="Pfam" id="PF24008"/>
    </source>
</evidence>
<accession>A0A0W1S742</accession>
<feature type="compositionally biased region" description="Basic and acidic residues" evidence="1">
    <location>
        <begin position="36"/>
        <end position="55"/>
    </location>
</feature>
<dbReference type="AlphaFoldDB" id="A0A0W1S742"/>
<organism evidence="4 5">
    <name type="scientific">Haloferax profundi</name>
    <dbReference type="NCBI Taxonomy" id="1544718"/>
    <lineage>
        <taxon>Archaea</taxon>
        <taxon>Methanobacteriati</taxon>
        <taxon>Methanobacteriota</taxon>
        <taxon>Stenosarchaea group</taxon>
        <taxon>Halobacteria</taxon>
        <taxon>Halobacteriales</taxon>
        <taxon>Haloferacaceae</taxon>
        <taxon>Haloferax</taxon>
    </lineage>
</organism>
<feature type="region of interest" description="Disordered" evidence="1">
    <location>
        <begin position="1"/>
        <end position="77"/>
    </location>
</feature>
<feature type="transmembrane region" description="Helical" evidence="2">
    <location>
        <begin position="95"/>
        <end position="117"/>
    </location>
</feature>
<feature type="compositionally biased region" description="Basic and acidic residues" evidence="1">
    <location>
        <begin position="159"/>
        <end position="174"/>
    </location>
</feature>
<dbReference type="RefSeq" id="WP_058572820.1">
    <property type="nucleotide sequence ID" value="NZ_LOPV01000378.1"/>
</dbReference>
<keyword evidence="2" id="KW-1133">Transmembrane helix</keyword>
<keyword evidence="5" id="KW-1185">Reference proteome</keyword>
<comment type="caution">
    <text evidence="4">The sequence shown here is derived from an EMBL/GenBank/DDBJ whole genome shotgun (WGS) entry which is preliminary data.</text>
</comment>
<keyword evidence="2" id="KW-0812">Transmembrane</keyword>
<proteinExistence type="predicted"/>
<dbReference type="Pfam" id="PF24008">
    <property type="entry name" value="DUF7322"/>
    <property type="match status" value="1"/>
</dbReference>
<reference evidence="4 5" key="1">
    <citation type="submission" date="2015-12" db="EMBL/GenBank/DDBJ databases">
        <title>Haloferax profundi sp. nov. isolated from the Discovery deep brine-seawater interface in the Red Sea.</title>
        <authorList>
            <person name="Zhang G."/>
            <person name="Stingl U."/>
            <person name="Rashid M."/>
        </authorList>
    </citation>
    <scope>NUCLEOTIDE SEQUENCE [LARGE SCALE GENOMIC DNA]</scope>
    <source>
        <strain evidence="4 5">SB29</strain>
    </source>
</reference>
<evidence type="ECO:0000256" key="1">
    <source>
        <dbReference type="SAM" id="MobiDB-lite"/>
    </source>
</evidence>
<sequence length="174" mass="19261">MTDDERRGDESETTEPSPGREQDTERSAHDVASPADRVKRWSHPESRWGNPEKDLPNIPRVDIPGEDPDSGLVSDFSDDDVSGFAADVDPEVSRLFWASVVLANIGLAGLALGPMLVYFRGQVLIGGGVTLLGIGALVRVYYMYKEYEETDWSSDDEDAKASSDDEPDRDERNR</sequence>
<feature type="compositionally biased region" description="Basic and acidic residues" evidence="1">
    <location>
        <begin position="1"/>
        <end position="10"/>
    </location>
</feature>
<keyword evidence="2" id="KW-0472">Membrane</keyword>
<feature type="region of interest" description="Disordered" evidence="1">
    <location>
        <begin position="150"/>
        <end position="174"/>
    </location>
</feature>
<dbReference type="InterPro" id="IPR055746">
    <property type="entry name" value="DUF7322"/>
</dbReference>
<feature type="transmembrane region" description="Helical" evidence="2">
    <location>
        <begin position="123"/>
        <end position="142"/>
    </location>
</feature>
<feature type="compositionally biased region" description="Basic and acidic residues" evidence="1">
    <location>
        <begin position="18"/>
        <end position="29"/>
    </location>
</feature>
<name>A0A0W1S742_9EURY</name>
<gene>
    <name evidence="4" type="ORF">AUR66_01840</name>
</gene>
<protein>
    <recommendedName>
        <fullName evidence="3">DUF7322 domain-containing protein</fullName>
    </recommendedName>
</protein>
<evidence type="ECO:0000256" key="2">
    <source>
        <dbReference type="SAM" id="Phobius"/>
    </source>
</evidence>